<protein>
    <submittedName>
        <fullName evidence="1">Uncharacterized protein</fullName>
    </submittedName>
</protein>
<accession>F5ZFP9</accession>
<gene>
    <name evidence="1" type="ordered locus">ambt_19235</name>
</gene>
<keyword evidence="2" id="KW-1185">Reference proteome</keyword>
<name>F5ZFP9_ALTNA</name>
<evidence type="ECO:0000313" key="2">
    <source>
        <dbReference type="Proteomes" id="UP000000683"/>
    </source>
</evidence>
<dbReference type="AlphaFoldDB" id="F5ZFP9"/>
<dbReference type="EMBL" id="CP002339">
    <property type="protein sequence ID" value="AEF05340.1"/>
    <property type="molecule type" value="Genomic_DNA"/>
</dbReference>
<dbReference type="HOGENOM" id="CLU_3323702_0_0_6"/>
<organism evidence="1 2">
    <name type="scientific">Alteromonas naphthalenivorans</name>
    <dbReference type="NCBI Taxonomy" id="715451"/>
    <lineage>
        <taxon>Bacteria</taxon>
        <taxon>Pseudomonadati</taxon>
        <taxon>Pseudomonadota</taxon>
        <taxon>Gammaproteobacteria</taxon>
        <taxon>Alteromonadales</taxon>
        <taxon>Alteromonadaceae</taxon>
        <taxon>Alteromonas/Salinimonas group</taxon>
        <taxon>Alteromonas</taxon>
    </lineage>
</organism>
<dbReference type="Proteomes" id="UP000000683">
    <property type="component" value="Chromosome"/>
</dbReference>
<evidence type="ECO:0000313" key="1">
    <source>
        <dbReference type="EMBL" id="AEF05340.1"/>
    </source>
</evidence>
<dbReference type="KEGG" id="alt:ambt_19235"/>
<reference evidence="1 2" key="1">
    <citation type="journal article" date="2011" name="J. Bacteriol.">
        <title>Complete genome sequence of the polycyclic aromatic hydrocarbon-degrading bacterium Alteromonas sp. strain SN2.</title>
        <authorList>
            <person name="Jin H.M."/>
            <person name="Jeong H."/>
            <person name="Moon E.J."/>
            <person name="Math R.K."/>
            <person name="Lee K."/>
            <person name="Kim H.J."/>
            <person name="Jeon C.O."/>
            <person name="Oh T.K."/>
            <person name="Kim J.F."/>
        </authorList>
    </citation>
    <scope>NUCLEOTIDE SEQUENCE [LARGE SCALE GENOMIC DNA]</scope>
    <source>
        <strain evidence="2">JCM 17741 / KACC 18427 / KCTC 11700BP / SN2</strain>
    </source>
</reference>
<proteinExistence type="predicted"/>
<sequence length="38" mass="4355">MPWEVFCILLDDCANGEEDINVVDRTKAKKTLFILNIS</sequence>